<comment type="caution">
    <text evidence="9">The sequence shown here is derived from an EMBL/GenBank/DDBJ whole genome shotgun (WGS) entry which is preliminary data.</text>
</comment>
<evidence type="ECO:0000256" key="1">
    <source>
        <dbReference type="ARBA" id="ARBA00000971"/>
    </source>
</evidence>
<dbReference type="AlphaFoldDB" id="A0A5C8KAM6"/>
<feature type="domain" description="PPIase FKBP-type" evidence="8">
    <location>
        <begin position="237"/>
        <end position="324"/>
    </location>
</feature>
<keyword evidence="4 6" id="KW-0697">Rotamase</keyword>
<feature type="chain" id="PRO_5023101667" description="peptidylprolyl isomerase" evidence="7">
    <location>
        <begin position="21"/>
        <end position="326"/>
    </location>
</feature>
<gene>
    <name evidence="9" type="ORF">FVR03_10670</name>
</gene>
<keyword evidence="10" id="KW-1185">Reference proteome</keyword>
<comment type="catalytic activity">
    <reaction evidence="1 6">
        <text>[protein]-peptidylproline (omega=180) = [protein]-peptidylproline (omega=0)</text>
        <dbReference type="Rhea" id="RHEA:16237"/>
        <dbReference type="Rhea" id="RHEA-COMP:10747"/>
        <dbReference type="Rhea" id="RHEA-COMP:10748"/>
        <dbReference type="ChEBI" id="CHEBI:83833"/>
        <dbReference type="ChEBI" id="CHEBI:83834"/>
        <dbReference type="EC" id="5.2.1.8"/>
    </reaction>
</comment>
<comment type="similarity">
    <text evidence="2">Belongs to the FKBP-type PPIase family.</text>
</comment>
<dbReference type="GO" id="GO:0003755">
    <property type="term" value="F:peptidyl-prolyl cis-trans isomerase activity"/>
    <property type="evidence" value="ECO:0007669"/>
    <property type="project" value="UniProtKB-KW"/>
</dbReference>
<dbReference type="Pfam" id="PF00254">
    <property type="entry name" value="FKBP_C"/>
    <property type="match status" value="1"/>
</dbReference>
<evidence type="ECO:0000256" key="4">
    <source>
        <dbReference type="ARBA" id="ARBA00023110"/>
    </source>
</evidence>
<evidence type="ECO:0000256" key="3">
    <source>
        <dbReference type="ARBA" id="ARBA00013194"/>
    </source>
</evidence>
<dbReference type="Gene3D" id="3.10.50.40">
    <property type="match status" value="2"/>
</dbReference>
<reference evidence="9 10" key="1">
    <citation type="submission" date="2019-08" db="EMBL/GenBank/DDBJ databases">
        <authorList>
            <person name="Shi S."/>
        </authorList>
    </citation>
    <scope>NUCLEOTIDE SEQUENCE [LARGE SCALE GENOMIC DNA]</scope>
    <source>
        <strain evidence="9 10">GY10130</strain>
    </source>
</reference>
<dbReference type="OrthoDB" id="9814548at2"/>
<dbReference type="InterPro" id="IPR001179">
    <property type="entry name" value="PPIase_FKBP_dom"/>
</dbReference>
<dbReference type="PROSITE" id="PS50059">
    <property type="entry name" value="FKBP_PPIASE"/>
    <property type="match status" value="1"/>
</dbReference>
<dbReference type="SUPFAM" id="SSF54534">
    <property type="entry name" value="FKBP-like"/>
    <property type="match status" value="2"/>
</dbReference>
<keyword evidence="7" id="KW-0732">Signal</keyword>
<keyword evidence="5 6" id="KW-0413">Isomerase</keyword>
<feature type="signal peptide" evidence="7">
    <location>
        <begin position="1"/>
        <end position="20"/>
    </location>
</feature>
<protein>
    <recommendedName>
        <fullName evidence="3 6">peptidylprolyl isomerase</fullName>
        <ecNumber evidence="3 6">5.2.1.8</ecNumber>
    </recommendedName>
</protein>
<dbReference type="PANTHER" id="PTHR43811">
    <property type="entry name" value="FKBP-TYPE PEPTIDYL-PROLYL CIS-TRANS ISOMERASE FKPA"/>
    <property type="match status" value="1"/>
</dbReference>
<sequence>MLFKTKLLLPVIAGALLFQACNKKDEFQTSANGLKYKIYELNDKGEYEAKGKIADSDTSGARMGQIIAFHMTLKNDADSVLVDTRTQKPAFPAMLPIVEPSMKGGLEEALMMLSDGDSAVFKINADSLFAHTYKQPLPPFIKQGSDLTYFIKVDRVMNREQAEAYQQEVMENMQKQEHADMLKNLKTDSAMVSQLKADSTIIQKYVQDQKLTGVQKSPLGVYYTVTQAGQGPQAAAGDMVSVHYKLSNLSGKQLETSEGNEPFKFPLGRGQVIPGWDDAIAQLKEGSKATLLIPSSLAYGAREQGPDMPANSILRFDIELVDVEKN</sequence>
<dbReference type="Proteomes" id="UP000321926">
    <property type="component" value="Unassembled WGS sequence"/>
</dbReference>
<evidence type="ECO:0000313" key="9">
    <source>
        <dbReference type="EMBL" id="TXK46454.1"/>
    </source>
</evidence>
<dbReference type="RefSeq" id="WP_147921736.1">
    <property type="nucleotide sequence ID" value="NZ_VRTY01000034.1"/>
</dbReference>
<evidence type="ECO:0000256" key="5">
    <source>
        <dbReference type="ARBA" id="ARBA00023235"/>
    </source>
</evidence>
<dbReference type="PANTHER" id="PTHR43811:SF19">
    <property type="entry name" value="39 KDA FK506-BINDING NUCLEAR PROTEIN"/>
    <property type="match status" value="1"/>
</dbReference>
<organism evidence="9 10">
    <name type="scientific">Pontibacter qinzhouensis</name>
    <dbReference type="NCBI Taxonomy" id="2603253"/>
    <lineage>
        <taxon>Bacteria</taxon>
        <taxon>Pseudomonadati</taxon>
        <taxon>Bacteroidota</taxon>
        <taxon>Cytophagia</taxon>
        <taxon>Cytophagales</taxon>
        <taxon>Hymenobacteraceae</taxon>
        <taxon>Pontibacter</taxon>
    </lineage>
</organism>
<evidence type="ECO:0000256" key="7">
    <source>
        <dbReference type="SAM" id="SignalP"/>
    </source>
</evidence>
<evidence type="ECO:0000259" key="8">
    <source>
        <dbReference type="PROSITE" id="PS50059"/>
    </source>
</evidence>
<dbReference type="PROSITE" id="PS51257">
    <property type="entry name" value="PROKAR_LIPOPROTEIN"/>
    <property type="match status" value="1"/>
</dbReference>
<proteinExistence type="inferred from homology"/>
<evidence type="ECO:0000256" key="6">
    <source>
        <dbReference type="PROSITE-ProRule" id="PRU00277"/>
    </source>
</evidence>
<dbReference type="InterPro" id="IPR046357">
    <property type="entry name" value="PPIase_dom_sf"/>
</dbReference>
<evidence type="ECO:0000313" key="10">
    <source>
        <dbReference type="Proteomes" id="UP000321926"/>
    </source>
</evidence>
<name>A0A5C8KAM6_9BACT</name>
<accession>A0A5C8KAM6</accession>
<evidence type="ECO:0000256" key="2">
    <source>
        <dbReference type="ARBA" id="ARBA00006577"/>
    </source>
</evidence>
<dbReference type="EMBL" id="VRTY01000034">
    <property type="protein sequence ID" value="TXK46454.1"/>
    <property type="molecule type" value="Genomic_DNA"/>
</dbReference>
<dbReference type="EC" id="5.2.1.8" evidence="3 6"/>